<keyword evidence="2" id="KW-1185">Reference proteome</keyword>
<comment type="caution">
    <text evidence="1">The sequence shown here is derived from an EMBL/GenBank/DDBJ whole genome shotgun (WGS) entry which is preliminary data.</text>
</comment>
<sequence length="361" mass="40258">MRIARPANYFPNLNSKVNQQYQQKPHIGGQTRGVLDEYPLSPPSLEELVDVIGPALDANFNSSSVSVAPCPDLRQAPYHLAAQGLSGRECIADIGGQPNLFPEPRLDVKYSMTSCARQMGMSQDRGMMIGAGAGPWFQVNTNAELAPNFSWQGTFDDVTNQTYFTKVSKENGKPICEKSPSTDCALMMNLYASAGVPGHVLRVTARGRKGNEKSFTDCIRRALKKKYGEDRPISLGGVFIIKTGKANFHVMPDFPTKPADQQYTFTTAKQLNDWLTYHNFDSTPDSPIVCLTVFHSADPDKRMGLRMEHTHCFTTDGSNRGGHYHYDLEGEDVEYEAYFNTAKAIYRIDKPEITLERDLHD</sequence>
<accession>A0ACC3MYJ3</accession>
<proteinExistence type="predicted"/>
<reference evidence="1" key="1">
    <citation type="submission" date="2023-07" db="EMBL/GenBank/DDBJ databases">
        <title>Black Yeasts Isolated from many extreme environments.</title>
        <authorList>
            <person name="Coleine C."/>
            <person name="Stajich J.E."/>
            <person name="Selbmann L."/>
        </authorList>
    </citation>
    <scope>NUCLEOTIDE SEQUENCE</scope>
    <source>
        <strain evidence="1">CCFEE 5714</strain>
    </source>
</reference>
<evidence type="ECO:0000313" key="2">
    <source>
        <dbReference type="Proteomes" id="UP001281147"/>
    </source>
</evidence>
<protein>
    <submittedName>
        <fullName evidence="1">Uncharacterized protein</fullName>
    </submittedName>
</protein>
<organism evidence="1 2">
    <name type="scientific">Vermiconidia calcicola</name>
    <dbReference type="NCBI Taxonomy" id="1690605"/>
    <lineage>
        <taxon>Eukaryota</taxon>
        <taxon>Fungi</taxon>
        <taxon>Dikarya</taxon>
        <taxon>Ascomycota</taxon>
        <taxon>Pezizomycotina</taxon>
        <taxon>Dothideomycetes</taxon>
        <taxon>Dothideomycetidae</taxon>
        <taxon>Mycosphaerellales</taxon>
        <taxon>Extremaceae</taxon>
        <taxon>Vermiconidia</taxon>
    </lineage>
</organism>
<evidence type="ECO:0000313" key="1">
    <source>
        <dbReference type="EMBL" id="KAK3705603.1"/>
    </source>
</evidence>
<gene>
    <name evidence="1" type="ORF">LTR37_013211</name>
</gene>
<name>A0ACC3MYJ3_9PEZI</name>
<dbReference type="EMBL" id="JAUTXU010000128">
    <property type="protein sequence ID" value="KAK3705603.1"/>
    <property type="molecule type" value="Genomic_DNA"/>
</dbReference>
<dbReference type="Proteomes" id="UP001281147">
    <property type="component" value="Unassembled WGS sequence"/>
</dbReference>